<dbReference type="Pfam" id="PF08281">
    <property type="entry name" value="Sigma70_r4_2"/>
    <property type="match status" value="1"/>
</dbReference>
<dbReference type="Gene3D" id="1.10.1740.10">
    <property type="match status" value="1"/>
</dbReference>
<dbReference type="InterPro" id="IPR036388">
    <property type="entry name" value="WH-like_DNA-bd_sf"/>
</dbReference>
<evidence type="ECO:0000256" key="4">
    <source>
        <dbReference type="ARBA" id="ARBA00023163"/>
    </source>
</evidence>
<dbReference type="InterPro" id="IPR039425">
    <property type="entry name" value="RNA_pol_sigma-70-like"/>
</dbReference>
<dbReference type="InterPro" id="IPR007627">
    <property type="entry name" value="RNA_pol_sigma70_r2"/>
</dbReference>
<protein>
    <submittedName>
        <fullName evidence="7">RNA polymerase sigma-70 factor, ECF subfamily</fullName>
    </submittedName>
</protein>
<dbReference type="PANTHER" id="PTHR43133:SF46">
    <property type="entry name" value="RNA POLYMERASE SIGMA-70 FACTOR ECF SUBFAMILY"/>
    <property type="match status" value="1"/>
</dbReference>
<dbReference type="GO" id="GO:0016987">
    <property type="term" value="F:sigma factor activity"/>
    <property type="evidence" value="ECO:0007669"/>
    <property type="project" value="UniProtKB-KW"/>
</dbReference>
<evidence type="ECO:0000313" key="7">
    <source>
        <dbReference type="EMBL" id="SDL85771.1"/>
    </source>
</evidence>
<keyword evidence="3" id="KW-0731">Sigma factor</keyword>
<accession>A0A1G9NHD5</accession>
<feature type="domain" description="RNA polymerase sigma factor 70 region 4 type 2" evidence="6">
    <location>
        <begin position="123"/>
        <end position="171"/>
    </location>
</feature>
<dbReference type="RefSeq" id="WP_074605211.1">
    <property type="nucleotide sequence ID" value="NZ_FNGY01000002.1"/>
</dbReference>
<feature type="domain" description="RNA polymerase sigma-70 region 2" evidence="5">
    <location>
        <begin position="27"/>
        <end position="92"/>
    </location>
</feature>
<dbReference type="InterPro" id="IPR013324">
    <property type="entry name" value="RNA_pol_sigma_r3/r4-like"/>
</dbReference>
<name>A0A1G9NHD5_9SPHI</name>
<dbReference type="InterPro" id="IPR013249">
    <property type="entry name" value="RNA_pol_sigma70_r4_t2"/>
</dbReference>
<evidence type="ECO:0000313" key="8">
    <source>
        <dbReference type="Proteomes" id="UP000183200"/>
    </source>
</evidence>
<comment type="similarity">
    <text evidence="1">Belongs to the sigma-70 factor family. ECF subfamily.</text>
</comment>
<organism evidence="7 8">
    <name type="scientific">Pedobacter steynii</name>
    <dbReference type="NCBI Taxonomy" id="430522"/>
    <lineage>
        <taxon>Bacteria</taxon>
        <taxon>Pseudomonadati</taxon>
        <taxon>Bacteroidota</taxon>
        <taxon>Sphingobacteriia</taxon>
        <taxon>Sphingobacteriales</taxon>
        <taxon>Sphingobacteriaceae</taxon>
        <taxon>Pedobacter</taxon>
    </lineage>
</organism>
<keyword evidence="8" id="KW-1185">Reference proteome</keyword>
<dbReference type="OrthoDB" id="679904at2"/>
<evidence type="ECO:0000259" key="5">
    <source>
        <dbReference type="Pfam" id="PF04542"/>
    </source>
</evidence>
<evidence type="ECO:0000259" key="6">
    <source>
        <dbReference type="Pfam" id="PF08281"/>
    </source>
</evidence>
<keyword evidence="4" id="KW-0804">Transcription</keyword>
<dbReference type="Pfam" id="PF04542">
    <property type="entry name" value="Sigma70_r2"/>
    <property type="match status" value="1"/>
</dbReference>
<evidence type="ECO:0000256" key="3">
    <source>
        <dbReference type="ARBA" id="ARBA00023082"/>
    </source>
</evidence>
<dbReference type="InterPro" id="IPR014284">
    <property type="entry name" value="RNA_pol_sigma-70_dom"/>
</dbReference>
<sequence length="191" mass="22307">MSDYSSHTDQQLLVMLRGGDWNAFDCLYEKHWDRVYDQAFKKLNDGILAKDITQDVFISLWTHRATNYIDNLEAYLFSACRNNVFRQLKINSRFLPITDLILEARTYCPQADAKILQEEFFRNYESLVSSLPPAQQTIFRMHYHEDLSTLKIAQELKIARKTVQNQLTRAITILRASLLSIAILLNQNQDS</sequence>
<dbReference type="InterPro" id="IPR013325">
    <property type="entry name" value="RNA_pol_sigma_r2"/>
</dbReference>
<gene>
    <name evidence="7" type="ORF">SAMN05421820_102325</name>
</gene>
<dbReference type="Gene3D" id="1.10.10.10">
    <property type="entry name" value="Winged helix-like DNA-binding domain superfamily/Winged helix DNA-binding domain"/>
    <property type="match status" value="1"/>
</dbReference>
<proteinExistence type="inferred from homology"/>
<dbReference type="AlphaFoldDB" id="A0A1G9NHD5"/>
<reference evidence="8" key="1">
    <citation type="submission" date="2016-10" db="EMBL/GenBank/DDBJ databases">
        <authorList>
            <person name="Varghese N."/>
            <person name="Submissions S."/>
        </authorList>
    </citation>
    <scope>NUCLEOTIDE SEQUENCE [LARGE SCALE GENOMIC DNA]</scope>
    <source>
        <strain evidence="8">DSM 19110</strain>
    </source>
</reference>
<dbReference type="NCBIfam" id="TIGR02937">
    <property type="entry name" value="sigma70-ECF"/>
    <property type="match status" value="1"/>
</dbReference>
<evidence type="ECO:0000256" key="1">
    <source>
        <dbReference type="ARBA" id="ARBA00010641"/>
    </source>
</evidence>
<dbReference type="Proteomes" id="UP000183200">
    <property type="component" value="Unassembled WGS sequence"/>
</dbReference>
<dbReference type="GO" id="GO:0006352">
    <property type="term" value="P:DNA-templated transcription initiation"/>
    <property type="evidence" value="ECO:0007669"/>
    <property type="project" value="InterPro"/>
</dbReference>
<dbReference type="GO" id="GO:0003677">
    <property type="term" value="F:DNA binding"/>
    <property type="evidence" value="ECO:0007669"/>
    <property type="project" value="InterPro"/>
</dbReference>
<dbReference type="EMBL" id="FNGY01000002">
    <property type="protein sequence ID" value="SDL85771.1"/>
    <property type="molecule type" value="Genomic_DNA"/>
</dbReference>
<dbReference type="SUPFAM" id="SSF88659">
    <property type="entry name" value="Sigma3 and sigma4 domains of RNA polymerase sigma factors"/>
    <property type="match status" value="1"/>
</dbReference>
<dbReference type="SUPFAM" id="SSF88946">
    <property type="entry name" value="Sigma2 domain of RNA polymerase sigma factors"/>
    <property type="match status" value="1"/>
</dbReference>
<keyword evidence="2" id="KW-0805">Transcription regulation</keyword>
<evidence type="ECO:0000256" key="2">
    <source>
        <dbReference type="ARBA" id="ARBA00023015"/>
    </source>
</evidence>
<dbReference type="PANTHER" id="PTHR43133">
    <property type="entry name" value="RNA POLYMERASE ECF-TYPE SIGMA FACTO"/>
    <property type="match status" value="1"/>
</dbReference>